<comment type="caution">
    <text evidence="10">The sequence shown here is derived from an EMBL/GenBank/DDBJ whole genome shotgun (WGS) entry which is preliminary data.</text>
</comment>
<dbReference type="Pfam" id="PF05832">
    <property type="entry name" value="DUF846"/>
    <property type="match status" value="1"/>
</dbReference>
<evidence type="ECO:0000256" key="5">
    <source>
        <dbReference type="ARBA" id="ARBA00022692"/>
    </source>
</evidence>
<gene>
    <name evidence="10" type="primary">TVP23</name>
    <name evidence="10" type="ORF">CLIB1423_02S10594</name>
</gene>
<feature type="transmembrane region" description="Helical" evidence="8">
    <location>
        <begin position="89"/>
        <end position="107"/>
    </location>
</feature>
<dbReference type="GO" id="GO:0016192">
    <property type="term" value="P:vesicle-mediated transport"/>
    <property type="evidence" value="ECO:0007669"/>
    <property type="project" value="TreeGrafter"/>
</dbReference>
<keyword evidence="5 8" id="KW-0812">Transmembrane</keyword>
<feature type="compositionally biased region" description="Polar residues" evidence="9">
    <location>
        <begin position="15"/>
        <end position="37"/>
    </location>
</feature>
<evidence type="ECO:0000256" key="8">
    <source>
        <dbReference type="RuleBase" id="RU361206"/>
    </source>
</evidence>
<dbReference type="OrthoDB" id="2151161at2759"/>
<organism evidence="10 11">
    <name type="scientific">[Candida] railenensis</name>
    <dbReference type="NCBI Taxonomy" id="45579"/>
    <lineage>
        <taxon>Eukaryota</taxon>
        <taxon>Fungi</taxon>
        <taxon>Dikarya</taxon>
        <taxon>Ascomycota</taxon>
        <taxon>Saccharomycotina</taxon>
        <taxon>Pichiomycetes</taxon>
        <taxon>Debaryomycetaceae</taxon>
        <taxon>Kurtzmaniella</taxon>
    </lineage>
</organism>
<feature type="transmembrane region" description="Helical" evidence="8">
    <location>
        <begin position="157"/>
        <end position="176"/>
    </location>
</feature>
<comment type="function">
    <text evidence="1 8">Golgi membrane protein involved in vesicular trafficking.</text>
</comment>
<comment type="subcellular location">
    <subcellularLocation>
        <location evidence="2 8">Golgi apparatus membrane</location>
        <topology evidence="2 8">Multi-pass membrane protein</topology>
    </subcellularLocation>
</comment>
<proteinExistence type="inferred from homology"/>
<accession>A0A9P0QMB4</accession>
<dbReference type="PANTHER" id="PTHR13019">
    <property type="entry name" value="GOLGI APPARATUS MEMBRANE PROTEIN TVP23"/>
    <property type="match status" value="1"/>
</dbReference>
<comment type="similarity">
    <text evidence="3 8">Belongs to the TVP23 family.</text>
</comment>
<protein>
    <recommendedName>
        <fullName evidence="4 8">Golgi apparatus membrane protein TVP23</fullName>
    </recommendedName>
</protein>
<dbReference type="GO" id="GO:0009306">
    <property type="term" value="P:protein secretion"/>
    <property type="evidence" value="ECO:0007669"/>
    <property type="project" value="TreeGrafter"/>
</dbReference>
<keyword evidence="8" id="KW-0333">Golgi apparatus</keyword>
<feature type="region of interest" description="Disordered" evidence="9">
    <location>
        <begin position="1"/>
        <end position="37"/>
    </location>
</feature>
<feature type="transmembrane region" description="Helical" evidence="8">
    <location>
        <begin position="182"/>
        <end position="202"/>
    </location>
</feature>
<dbReference type="InterPro" id="IPR008564">
    <property type="entry name" value="TVP23-like"/>
</dbReference>
<feature type="transmembrane region" description="Helical" evidence="8">
    <location>
        <begin position="57"/>
        <end position="83"/>
    </location>
</feature>
<keyword evidence="6 8" id="KW-1133">Transmembrane helix</keyword>
<dbReference type="AlphaFoldDB" id="A0A9P0QMB4"/>
<reference evidence="10" key="1">
    <citation type="submission" date="2022-03" db="EMBL/GenBank/DDBJ databases">
        <authorList>
            <person name="Legras J.-L."/>
            <person name="Devillers H."/>
            <person name="Grondin C."/>
        </authorList>
    </citation>
    <scope>NUCLEOTIDE SEQUENCE</scope>
    <source>
        <strain evidence="10">CLIB 1423</strain>
    </source>
</reference>
<dbReference type="Proteomes" id="UP000837801">
    <property type="component" value="Unassembled WGS sequence"/>
</dbReference>
<keyword evidence="11" id="KW-1185">Reference proteome</keyword>
<evidence type="ECO:0000313" key="10">
    <source>
        <dbReference type="EMBL" id="CAH2351026.1"/>
    </source>
</evidence>
<evidence type="ECO:0000256" key="1">
    <source>
        <dbReference type="ARBA" id="ARBA00003246"/>
    </source>
</evidence>
<evidence type="ECO:0000313" key="11">
    <source>
        <dbReference type="Proteomes" id="UP000837801"/>
    </source>
</evidence>
<evidence type="ECO:0000256" key="4">
    <source>
        <dbReference type="ARBA" id="ARBA00013603"/>
    </source>
</evidence>
<name>A0A9P0QMB4_9ASCO</name>
<dbReference type="GO" id="GO:0000139">
    <property type="term" value="C:Golgi membrane"/>
    <property type="evidence" value="ECO:0007669"/>
    <property type="project" value="UniProtKB-SubCell"/>
</dbReference>
<sequence>MSSYTPIESDAPAYTENNTQSAPNTANNNSSQTAQPLSTNPNDWSWYRKLQESSHPLALFFFIFFRLSPIFMYIFGTLVIGIFTSDGKFILHFISIVLLVSADFWNLKNIAGRLLVGLRWWNETNLVEGSTSGEVENVWVFETSNPDRYINPIDSKVFWLLLYVQPVSWCVLGIFAVLKFQFLYLLLIVIATSLSVTNAMAFTKCDKFGKANGIATDLFSRATSSAFSRLNPFA</sequence>
<evidence type="ECO:0000256" key="6">
    <source>
        <dbReference type="ARBA" id="ARBA00022989"/>
    </source>
</evidence>
<dbReference type="EMBL" id="CAKXYY010000002">
    <property type="protein sequence ID" value="CAH2351026.1"/>
    <property type="molecule type" value="Genomic_DNA"/>
</dbReference>
<evidence type="ECO:0000256" key="9">
    <source>
        <dbReference type="SAM" id="MobiDB-lite"/>
    </source>
</evidence>
<keyword evidence="7 8" id="KW-0472">Membrane</keyword>
<evidence type="ECO:0000256" key="2">
    <source>
        <dbReference type="ARBA" id="ARBA00004653"/>
    </source>
</evidence>
<evidence type="ECO:0000256" key="7">
    <source>
        <dbReference type="ARBA" id="ARBA00023136"/>
    </source>
</evidence>
<evidence type="ECO:0000256" key="3">
    <source>
        <dbReference type="ARBA" id="ARBA00005467"/>
    </source>
</evidence>
<dbReference type="PANTHER" id="PTHR13019:SF7">
    <property type="entry name" value="GOLGI APPARATUS MEMBRANE PROTEIN TVP23"/>
    <property type="match status" value="1"/>
</dbReference>